<dbReference type="PROSITE" id="PS51462">
    <property type="entry name" value="NUDIX"/>
    <property type="match status" value="1"/>
</dbReference>
<keyword evidence="4" id="KW-1185">Reference proteome</keyword>
<dbReference type="PANTHER" id="PTHR21340:SF7">
    <property type="entry name" value="NUDIX HYDROLASE DOMAIN-CONTAINING PROTEIN"/>
    <property type="match status" value="1"/>
</dbReference>
<feature type="domain" description="Nudix hydrolase" evidence="2">
    <location>
        <begin position="1"/>
        <end position="156"/>
    </location>
</feature>
<dbReference type="CDD" id="cd04662">
    <property type="entry name" value="NUDIX_Hydrolase"/>
    <property type="match status" value="1"/>
</dbReference>
<name>A0ABW4VE10_9MICO</name>
<dbReference type="Gene3D" id="3.90.79.10">
    <property type="entry name" value="Nucleoside Triphosphate Pyrophosphohydrolase"/>
    <property type="match status" value="1"/>
</dbReference>
<sequence length="164" mass="17809">MPTTSAGLLPYRRLPDGGTEVLLGHMGGPFWARKDAGAWTVLKGELDPGEDPHAAALREASEELGMDLPPAPAPDLDLGEVRQRAGKKVLAWAREWPRTGPDLAQISSNTVEIEWPPRSGRRLEVPEIDRVAWFGPDDARRLVVSAQAAFVDRLEHALATPGVP</sequence>
<dbReference type="RefSeq" id="WP_377200462.1">
    <property type="nucleotide sequence ID" value="NZ_JBHUHF010000001.1"/>
</dbReference>
<dbReference type="Pfam" id="PF00293">
    <property type="entry name" value="NUDIX"/>
    <property type="match status" value="1"/>
</dbReference>
<dbReference type="Proteomes" id="UP001597338">
    <property type="component" value="Unassembled WGS sequence"/>
</dbReference>
<accession>A0ABW4VE10</accession>
<protein>
    <submittedName>
        <fullName evidence="3">NUDIX domain-containing protein</fullName>
    </submittedName>
</protein>
<dbReference type="InterPro" id="IPR015797">
    <property type="entry name" value="NUDIX_hydrolase-like_dom_sf"/>
</dbReference>
<proteinExistence type="predicted"/>
<comment type="caution">
    <text evidence="3">The sequence shown here is derived from an EMBL/GenBank/DDBJ whole genome shotgun (WGS) entry which is preliminary data.</text>
</comment>
<dbReference type="PROSITE" id="PS00893">
    <property type="entry name" value="NUDIX_BOX"/>
    <property type="match status" value="1"/>
</dbReference>
<evidence type="ECO:0000256" key="1">
    <source>
        <dbReference type="ARBA" id="ARBA00022801"/>
    </source>
</evidence>
<dbReference type="EMBL" id="JBHUHF010000001">
    <property type="protein sequence ID" value="MFD2028799.1"/>
    <property type="molecule type" value="Genomic_DNA"/>
</dbReference>
<dbReference type="InterPro" id="IPR000086">
    <property type="entry name" value="NUDIX_hydrolase_dom"/>
</dbReference>
<evidence type="ECO:0000313" key="3">
    <source>
        <dbReference type="EMBL" id="MFD2028799.1"/>
    </source>
</evidence>
<keyword evidence="1" id="KW-0378">Hydrolase</keyword>
<dbReference type="InterPro" id="IPR051325">
    <property type="entry name" value="Nudix_hydrolase_domain"/>
</dbReference>
<reference evidence="4" key="1">
    <citation type="journal article" date="2019" name="Int. J. Syst. Evol. Microbiol.">
        <title>The Global Catalogue of Microorganisms (GCM) 10K type strain sequencing project: providing services to taxonomists for standard genome sequencing and annotation.</title>
        <authorList>
            <consortium name="The Broad Institute Genomics Platform"/>
            <consortium name="The Broad Institute Genome Sequencing Center for Infectious Disease"/>
            <person name="Wu L."/>
            <person name="Ma J."/>
        </authorList>
    </citation>
    <scope>NUCLEOTIDE SEQUENCE [LARGE SCALE GENOMIC DNA]</scope>
    <source>
        <strain evidence="4">CCM 7043</strain>
    </source>
</reference>
<dbReference type="SUPFAM" id="SSF55811">
    <property type="entry name" value="Nudix"/>
    <property type="match status" value="1"/>
</dbReference>
<organism evidence="3 4">
    <name type="scientific">Promicromonospora aerolata</name>
    <dbReference type="NCBI Taxonomy" id="195749"/>
    <lineage>
        <taxon>Bacteria</taxon>
        <taxon>Bacillati</taxon>
        <taxon>Actinomycetota</taxon>
        <taxon>Actinomycetes</taxon>
        <taxon>Micrococcales</taxon>
        <taxon>Promicromonosporaceae</taxon>
        <taxon>Promicromonospora</taxon>
    </lineage>
</organism>
<dbReference type="PANTHER" id="PTHR21340">
    <property type="entry name" value="DIADENOSINE 5,5-P1,P4-TETRAPHOSPHATE PYROPHOSPHOHYDROLASE MUTT"/>
    <property type="match status" value="1"/>
</dbReference>
<evidence type="ECO:0000259" key="2">
    <source>
        <dbReference type="PROSITE" id="PS51462"/>
    </source>
</evidence>
<dbReference type="InterPro" id="IPR020084">
    <property type="entry name" value="NUDIX_hydrolase_CS"/>
</dbReference>
<evidence type="ECO:0000313" key="4">
    <source>
        <dbReference type="Proteomes" id="UP001597338"/>
    </source>
</evidence>
<gene>
    <name evidence="3" type="ORF">ACFSL2_25155</name>
</gene>